<evidence type="ECO:0000313" key="9">
    <source>
        <dbReference type="EMBL" id="ASK78313.1"/>
    </source>
</evidence>
<dbReference type="InterPro" id="IPR051906">
    <property type="entry name" value="TolC-like"/>
</dbReference>
<dbReference type="GO" id="GO:0015562">
    <property type="term" value="F:efflux transmembrane transporter activity"/>
    <property type="evidence" value="ECO:0007669"/>
    <property type="project" value="InterPro"/>
</dbReference>
<dbReference type="RefSeq" id="WP_089073221.1">
    <property type="nucleotide sequence ID" value="NZ_CBCSAM010000011.1"/>
</dbReference>
<evidence type="ECO:0000256" key="5">
    <source>
        <dbReference type="ARBA" id="ARBA00022692"/>
    </source>
</evidence>
<evidence type="ECO:0000256" key="8">
    <source>
        <dbReference type="SAM" id="SignalP"/>
    </source>
</evidence>
<comment type="subcellular location">
    <subcellularLocation>
        <location evidence="1">Cell outer membrane</location>
    </subcellularLocation>
</comment>
<dbReference type="GO" id="GO:0015288">
    <property type="term" value="F:porin activity"/>
    <property type="evidence" value="ECO:0007669"/>
    <property type="project" value="TreeGrafter"/>
</dbReference>
<dbReference type="PANTHER" id="PTHR30026:SF20">
    <property type="entry name" value="OUTER MEMBRANE PROTEIN TOLC"/>
    <property type="match status" value="1"/>
</dbReference>
<comment type="similarity">
    <text evidence="2">Belongs to the outer membrane factor (OMF) (TC 1.B.17) family.</text>
</comment>
<evidence type="ECO:0000256" key="4">
    <source>
        <dbReference type="ARBA" id="ARBA00022452"/>
    </source>
</evidence>
<evidence type="ECO:0000256" key="3">
    <source>
        <dbReference type="ARBA" id="ARBA00022448"/>
    </source>
</evidence>
<name>A0A220VEF6_9GAMM</name>
<dbReference type="Pfam" id="PF02321">
    <property type="entry name" value="OEP"/>
    <property type="match status" value="2"/>
</dbReference>
<keyword evidence="7" id="KW-0998">Cell outer membrane</keyword>
<dbReference type="AlphaFoldDB" id="A0A220VEF6"/>
<dbReference type="PANTHER" id="PTHR30026">
    <property type="entry name" value="OUTER MEMBRANE PROTEIN TOLC"/>
    <property type="match status" value="1"/>
</dbReference>
<dbReference type="OrthoDB" id="9813458at2"/>
<keyword evidence="4" id="KW-1134">Transmembrane beta strand</keyword>
<evidence type="ECO:0000313" key="10">
    <source>
        <dbReference type="Proteomes" id="UP000242175"/>
    </source>
</evidence>
<dbReference type="GO" id="GO:1990281">
    <property type="term" value="C:efflux pump complex"/>
    <property type="evidence" value="ECO:0007669"/>
    <property type="project" value="TreeGrafter"/>
</dbReference>
<accession>A0A220VEF6</accession>
<dbReference type="InterPro" id="IPR010130">
    <property type="entry name" value="T1SS_OMP_TolC"/>
</dbReference>
<evidence type="ECO:0000256" key="1">
    <source>
        <dbReference type="ARBA" id="ARBA00004442"/>
    </source>
</evidence>
<keyword evidence="8" id="KW-0732">Signal</keyword>
<sequence length="432" mass="46956">MNITKKLIITLAITSSIKLAFASSLIEIYKDAQLKDPTLLGAKAERDQNQALTGASFGTLLPQVGLTADALAKSKTGTPHTDTLSATIGVTQSVYDPVNWRTWKQSEFTANASNAAYESAKQQLIVDLITKYTQVLLNEDILKFSKAQEEASAQALKVAQQKFNVGLSPITDVYEAKATNSQDKANVVSAQNDVSNSLADLGTLTGKEYFAINKLNNKTFNAKPLTLNKSHYLNSAKKYNLNLLTQKYTLDASKKGISIAWANFLPTLSVNGSYEPAKNYPSGSDSGTTRTSQYGAEINMNLFSGGSDISNVHASKFSAEKTRQDYILQYRTLMSDTSTSYTNILADIETIKAQTAAVVSAQSAYEASLAEYKVGTGTITDVLDNVQTLADSQKELSKAKYDYINDNTALKQNAGTLSDNDVNRLNNLFNIR</sequence>
<dbReference type="Proteomes" id="UP000242175">
    <property type="component" value="Chromosome large"/>
</dbReference>
<reference evidence="9 10" key="1">
    <citation type="journal article" date="2016" name="Int. J. Syst. Evol. Microbiol.">
        <title>Paraphotobacterium marinum gen. nov., sp. nov., a member of the family Vibrionaceae, isolated from surface seawater.</title>
        <authorList>
            <person name="Huang Z."/>
            <person name="Dong C."/>
            <person name="Shao Z."/>
        </authorList>
    </citation>
    <scope>NUCLEOTIDE SEQUENCE [LARGE SCALE GENOMIC DNA]</scope>
    <source>
        <strain evidence="9 10">NSCS20N07D</strain>
    </source>
</reference>
<organism evidence="9 10">
    <name type="scientific">Paraphotobacterium marinum</name>
    <dbReference type="NCBI Taxonomy" id="1755811"/>
    <lineage>
        <taxon>Bacteria</taxon>
        <taxon>Pseudomonadati</taxon>
        <taxon>Pseudomonadota</taxon>
        <taxon>Gammaproteobacteria</taxon>
        <taxon>Vibrionales</taxon>
        <taxon>Vibrionaceae</taxon>
        <taxon>Paraphotobacterium</taxon>
    </lineage>
</organism>
<dbReference type="InterPro" id="IPR003423">
    <property type="entry name" value="OMP_efflux"/>
</dbReference>
<evidence type="ECO:0000256" key="7">
    <source>
        <dbReference type="ARBA" id="ARBA00023237"/>
    </source>
</evidence>
<evidence type="ECO:0008006" key="11">
    <source>
        <dbReference type="Google" id="ProtNLM"/>
    </source>
</evidence>
<dbReference type="SUPFAM" id="SSF56954">
    <property type="entry name" value="Outer membrane efflux proteins (OEP)"/>
    <property type="match status" value="1"/>
</dbReference>
<feature type="chain" id="PRO_5012872041" description="Outer membrane channel protein TolC" evidence="8">
    <location>
        <begin position="23"/>
        <end position="432"/>
    </location>
</feature>
<evidence type="ECO:0000256" key="2">
    <source>
        <dbReference type="ARBA" id="ARBA00007613"/>
    </source>
</evidence>
<dbReference type="GO" id="GO:0009279">
    <property type="term" value="C:cell outer membrane"/>
    <property type="evidence" value="ECO:0007669"/>
    <property type="project" value="UniProtKB-SubCell"/>
</dbReference>
<gene>
    <name evidence="9" type="ORF">CF386_04425</name>
</gene>
<dbReference type="EMBL" id="CP022355">
    <property type="protein sequence ID" value="ASK78313.1"/>
    <property type="molecule type" value="Genomic_DNA"/>
</dbReference>
<keyword evidence="5" id="KW-0812">Transmembrane</keyword>
<proteinExistence type="inferred from homology"/>
<keyword evidence="10" id="KW-1185">Reference proteome</keyword>
<keyword evidence="3" id="KW-0813">Transport</keyword>
<keyword evidence="6" id="KW-0472">Membrane</keyword>
<protein>
    <recommendedName>
        <fullName evidence="11">Outer membrane channel protein TolC</fullName>
    </recommendedName>
</protein>
<evidence type="ECO:0000256" key="6">
    <source>
        <dbReference type="ARBA" id="ARBA00023136"/>
    </source>
</evidence>
<dbReference type="Gene3D" id="1.20.1600.10">
    <property type="entry name" value="Outer membrane efflux proteins (OEP)"/>
    <property type="match status" value="1"/>
</dbReference>
<dbReference type="KEGG" id="pmai:CF386_04425"/>
<dbReference type="NCBIfam" id="TIGR01844">
    <property type="entry name" value="type_I_sec_TolC"/>
    <property type="match status" value="1"/>
</dbReference>
<feature type="signal peptide" evidence="8">
    <location>
        <begin position="1"/>
        <end position="22"/>
    </location>
</feature>